<name>A0AAV5M763_9ROSI</name>
<accession>A0AAV5M763</accession>
<gene>
    <name evidence="1" type="ORF">SLEP1_g52184</name>
</gene>
<dbReference type="Proteomes" id="UP001054252">
    <property type="component" value="Unassembled WGS sequence"/>
</dbReference>
<sequence>MQIRWSICESIANSDHNGGKKRSPGVQLLVDGYIDKFRNYCPVDDVLIRS</sequence>
<proteinExistence type="predicted"/>
<organism evidence="1 2">
    <name type="scientific">Rubroshorea leprosula</name>
    <dbReference type="NCBI Taxonomy" id="152421"/>
    <lineage>
        <taxon>Eukaryota</taxon>
        <taxon>Viridiplantae</taxon>
        <taxon>Streptophyta</taxon>
        <taxon>Embryophyta</taxon>
        <taxon>Tracheophyta</taxon>
        <taxon>Spermatophyta</taxon>
        <taxon>Magnoliopsida</taxon>
        <taxon>eudicotyledons</taxon>
        <taxon>Gunneridae</taxon>
        <taxon>Pentapetalae</taxon>
        <taxon>rosids</taxon>
        <taxon>malvids</taxon>
        <taxon>Malvales</taxon>
        <taxon>Dipterocarpaceae</taxon>
        <taxon>Rubroshorea</taxon>
    </lineage>
</organism>
<reference evidence="1 2" key="1">
    <citation type="journal article" date="2021" name="Commun. Biol.">
        <title>The genome of Shorea leprosula (Dipterocarpaceae) highlights the ecological relevance of drought in aseasonal tropical rainforests.</title>
        <authorList>
            <person name="Ng K.K.S."/>
            <person name="Kobayashi M.J."/>
            <person name="Fawcett J.A."/>
            <person name="Hatakeyama M."/>
            <person name="Paape T."/>
            <person name="Ng C.H."/>
            <person name="Ang C.C."/>
            <person name="Tnah L.H."/>
            <person name="Lee C.T."/>
            <person name="Nishiyama T."/>
            <person name="Sese J."/>
            <person name="O'Brien M.J."/>
            <person name="Copetti D."/>
            <person name="Mohd Noor M.I."/>
            <person name="Ong R.C."/>
            <person name="Putra M."/>
            <person name="Sireger I.Z."/>
            <person name="Indrioko S."/>
            <person name="Kosugi Y."/>
            <person name="Izuno A."/>
            <person name="Isagi Y."/>
            <person name="Lee S.L."/>
            <person name="Shimizu K.K."/>
        </authorList>
    </citation>
    <scope>NUCLEOTIDE SEQUENCE [LARGE SCALE GENOMIC DNA]</scope>
    <source>
        <strain evidence="1">214</strain>
    </source>
</reference>
<dbReference type="EMBL" id="BPVZ01000189">
    <property type="protein sequence ID" value="GKV45059.1"/>
    <property type="molecule type" value="Genomic_DNA"/>
</dbReference>
<evidence type="ECO:0000313" key="1">
    <source>
        <dbReference type="EMBL" id="GKV45059.1"/>
    </source>
</evidence>
<dbReference type="AlphaFoldDB" id="A0AAV5M763"/>
<comment type="caution">
    <text evidence="1">The sequence shown here is derived from an EMBL/GenBank/DDBJ whole genome shotgun (WGS) entry which is preliminary data.</text>
</comment>
<keyword evidence="2" id="KW-1185">Reference proteome</keyword>
<protein>
    <submittedName>
        <fullName evidence="1">Uncharacterized protein</fullName>
    </submittedName>
</protein>
<evidence type="ECO:0000313" key="2">
    <source>
        <dbReference type="Proteomes" id="UP001054252"/>
    </source>
</evidence>